<dbReference type="OrthoDB" id="15808at2759"/>
<dbReference type="GO" id="GO:0005524">
    <property type="term" value="F:ATP binding"/>
    <property type="evidence" value="ECO:0007669"/>
    <property type="project" value="UniProtKB-KW"/>
</dbReference>
<protein>
    <recommendedName>
        <fullName evidence="3">tryptophan--tRNA ligase</fullName>
        <ecNumber evidence="3">6.1.1.2</ecNumber>
    </recommendedName>
    <alternativeName>
        <fullName evidence="9">Tryptophanyl-tRNA synthetase</fullName>
    </alternativeName>
</protein>
<gene>
    <name evidence="12" type="ORF">BOH78_0674</name>
    <name evidence="11" type="ORF">C5L36_0B11750</name>
</gene>
<evidence type="ECO:0000256" key="1">
    <source>
        <dbReference type="ARBA" id="ARBA00004173"/>
    </source>
</evidence>
<dbReference type="Pfam" id="PF00579">
    <property type="entry name" value="tRNA-synt_1b"/>
    <property type="match status" value="1"/>
</dbReference>
<reference evidence="13" key="1">
    <citation type="journal article" date="2017" name="Genome Announc.">
        <title>Genome sequences of Cyberlindnera fabianii 65, Pichia kudriavzevii 129, and Saccharomyces cerevisiae 131 isolated from fermented masau fruits in Zimbabwe.</title>
        <authorList>
            <person name="van Rijswijck I.M.H."/>
            <person name="Derks M.F.L."/>
            <person name="Abee T."/>
            <person name="de Ridder D."/>
            <person name="Smid E.J."/>
        </authorList>
    </citation>
    <scope>NUCLEOTIDE SEQUENCE [LARGE SCALE GENOMIC DNA]</scope>
    <source>
        <strain evidence="13">129</strain>
    </source>
</reference>
<sequence length="381" mass="42640">MIKKTIRRAIRVRYYSQPTVQTISVLDPNFKLANNSTIVSGIQPTGTFHLGNYFGAIKSWHDLNTKVNKDPETKTSLSFFVADLHSLTVPQDYQLLHKQRIEAFASIIACGNDPDTSTIFYQSTIPEIAQLNWILTCFTGMGYLNRMTQWKSKANLKDTANVSDSDALGKVKLGLFGYPVLMASDVLTLKATHVPVGEDQSQHLELTRDIAESFNKSVGGPYFELPKTILTPTKKILNLKNPEKKMSKSDKDPLSKILITESAEDIRKKFRKATTDSIEGKLTFNPVERPGIANLINILAAANDETVEKTTAFVQDLTKKELKDLVADSVIRELDEPSRKYHELMANTDYLRKLSNNGTERARAVADKTLREVMKLVGLTS</sequence>
<dbReference type="VEuPathDB" id="FungiDB:C5L36_0B11750"/>
<keyword evidence="14" id="KW-1185">Reference proteome</keyword>
<keyword evidence="7 10" id="KW-0648">Protein biosynthesis</keyword>
<evidence type="ECO:0000256" key="6">
    <source>
        <dbReference type="ARBA" id="ARBA00022840"/>
    </source>
</evidence>
<evidence type="ECO:0000256" key="9">
    <source>
        <dbReference type="ARBA" id="ARBA00030268"/>
    </source>
</evidence>
<dbReference type="PROSITE" id="PS00178">
    <property type="entry name" value="AA_TRNA_LIGASE_I"/>
    <property type="match status" value="1"/>
</dbReference>
<organism evidence="12 13">
    <name type="scientific">Pichia kudriavzevii</name>
    <name type="common">Yeast</name>
    <name type="synonym">Issatchenkia orientalis</name>
    <dbReference type="NCBI Taxonomy" id="4909"/>
    <lineage>
        <taxon>Eukaryota</taxon>
        <taxon>Fungi</taxon>
        <taxon>Dikarya</taxon>
        <taxon>Ascomycota</taxon>
        <taxon>Saccharomycotina</taxon>
        <taxon>Pichiomycetes</taxon>
        <taxon>Pichiales</taxon>
        <taxon>Pichiaceae</taxon>
        <taxon>Pichia</taxon>
    </lineage>
</organism>
<name>A0A1V2LTN4_PICKU</name>
<evidence type="ECO:0000256" key="3">
    <source>
        <dbReference type="ARBA" id="ARBA00013161"/>
    </source>
</evidence>
<dbReference type="AlphaFoldDB" id="A0A1V2LTN4"/>
<dbReference type="InterPro" id="IPR014729">
    <property type="entry name" value="Rossmann-like_a/b/a_fold"/>
</dbReference>
<evidence type="ECO:0000313" key="14">
    <source>
        <dbReference type="Proteomes" id="UP000249293"/>
    </source>
</evidence>
<reference evidence="11 14" key="3">
    <citation type="submission" date="2018-06" db="EMBL/GenBank/DDBJ databases">
        <title>Population genomics shows no distinction between pathogenic Candida krusei and environmental Pichia kudriavzevii: One species, four names.</title>
        <authorList>
            <person name="Douglass A.P."/>
            <person name="Offei B."/>
            <person name="Braun-Galleani S."/>
            <person name="Coughlan A.Y."/>
            <person name="Martos A."/>
            <person name="Ortiz-Merino R.A."/>
            <person name="Byrne K.P."/>
            <person name="Wolfe K.H."/>
        </authorList>
    </citation>
    <scope>NUCLEOTIDE SEQUENCE [LARGE SCALE GENOMIC DNA]</scope>
    <source>
        <strain evidence="11 14">CBS573</strain>
    </source>
</reference>
<dbReference type="GO" id="GO:0005759">
    <property type="term" value="C:mitochondrial matrix"/>
    <property type="evidence" value="ECO:0007669"/>
    <property type="project" value="TreeGrafter"/>
</dbReference>
<dbReference type="STRING" id="4909.A0A1V2LTN4"/>
<keyword evidence="8 10" id="KW-0030">Aminoacyl-tRNA synthetase</keyword>
<dbReference type="InterPro" id="IPR002306">
    <property type="entry name" value="Trp-tRNA-ligase"/>
</dbReference>
<dbReference type="PANTHER" id="PTHR43766:SF1">
    <property type="entry name" value="TRYPTOPHAN--TRNA LIGASE, MITOCHONDRIAL"/>
    <property type="match status" value="1"/>
</dbReference>
<dbReference type="NCBIfam" id="TIGR00233">
    <property type="entry name" value="trpS"/>
    <property type="match status" value="1"/>
</dbReference>
<evidence type="ECO:0000256" key="4">
    <source>
        <dbReference type="ARBA" id="ARBA00022598"/>
    </source>
</evidence>
<comment type="similarity">
    <text evidence="2 10">Belongs to the class-I aminoacyl-tRNA synthetase family.</text>
</comment>
<evidence type="ECO:0000313" key="13">
    <source>
        <dbReference type="Proteomes" id="UP000189274"/>
    </source>
</evidence>
<dbReference type="InterPro" id="IPR002305">
    <property type="entry name" value="aa-tRNA-synth_Ic"/>
</dbReference>
<accession>A0A1V2LTN4</accession>
<dbReference type="SUPFAM" id="SSF52374">
    <property type="entry name" value="Nucleotidylyl transferase"/>
    <property type="match status" value="1"/>
</dbReference>
<dbReference type="Gene3D" id="3.40.50.620">
    <property type="entry name" value="HUPs"/>
    <property type="match status" value="1"/>
</dbReference>
<dbReference type="PANTHER" id="PTHR43766">
    <property type="entry name" value="TRYPTOPHAN--TRNA LIGASE, MITOCHONDRIAL"/>
    <property type="match status" value="1"/>
</dbReference>
<evidence type="ECO:0000313" key="11">
    <source>
        <dbReference type="EMBL" id="AWU75943.1"/>
    </source>
</evidence>
<dbReference type="GO" id="GO:0004830">
    <property type="term" value="F:tryptophan-tRNA ligase activity"/>
    <property type="evidence" value="ECO:0007669"/>
    <property type="project" value="UniProtKB-EC"/>
</dbReference>
<dbReference type="EC" id="6.1.1.2" evidence="3"/>
<evidence type="ECO:0000256" key="5">
    <source>
        <dbReference type="ARBA" id="ARBA00022741"/>
    </source>
</evidence>
<evidence type="ECO:0000256" key="7">
    <source>
        <dbReference type="ARBA" id="ARBA00022917"/>
    </source>
</evidence>
<evidence type="ECO:0000256" key="10">
    <source>
        <dbReference type="RuleBase" id="RU363036"/>
    </source>
</evidence>
<dbReference type="GO" id="GO:0070183">
    <property type="term" value="P:mitochondrial tryptophanyl-tRNA aminoacylation"/>
    <property type="evidence" value="ECO:0007669"/>
    <property type="project" value="TreeGrafter"/>
</dbReference>
<keyword evidence="4 10" id="KW-0436">Ligase</keyword>
<keyword evidence="6 10" id="KW-0067">ATP-binding</keyword>
<dbReference type="EMBL" id="MQVM01000002">
    <property type="protein sequence ID" value="ONH77383.1"/>
    <property type="molecule type" value="Genomic_DNA"/>
</dbReference>
<dbReference type="FunFam" id="1.10.240.10:FF:000002">
    <property type="entry name" value="Tryptophan--tRNA ligase"/>
    <property type="match status" value="1"/>
</dbReference>
<dbReference type="CDD" id="cd00806">
    <property type="entry name" value="TrpRS_core"/>
    <property type="match status" value="1"/>
</dbReference>
<proteinExistence type="inferred from homology"/>
<dbReference type="Proteomes" id="UP000189274">
    <property type="component" value="Unassembled WGS sequence"/>
</dbReference>
<reference evidence="12" key="2">
    <citation type="submission" date="2017-01" db="EMBL/GenBank/DDBJ databases">
        <authorList>
            <person name="Mah S.A."/>
            <person name="Swanson W.J."/>
            <person name="Moy G.W."/>
            <person name="Vacquier V.D."/>
        </authorList>
    </citation>
    <scope>NUCLEOTIDE SEQUENCE [LARGE SCALE GENOMIC DNA]</scope>
    <source>
        <strain evidence="12">129</strain>
    </source>
</reference>
<dbReference type="Gene3D" id="1.10.240.10">
    <property type="entry name" value="Tyrosyl-Transfer RNA Synthetase"/>
    <property type="match status" value="1"/>
</dbReference>
<evidence type="ECO:0000256" key="2">
    <source>
        <dbReference type="ARBA" id="ARBA00005594"/>
    </source>
</evidence>
<evidence type="ECO:0000256" key="8">
    <source>
        <dbReference type="ARBA" id="ARBA00023146"/>
    </source>
</evidence>
<dbReference type="InterPro" id="IPR050203">
    <property type="entry name" value="Trp-tRNA_synthetase"/>
</dbReference>
<comment type="subcellular location">
    <subcellularLocation>
        <location evidence="1">Mitochondrion</location>
    </subcellularLocation>
</comment>
<dbReference type="Proteomes" id="UP000249293">
    <property type="component" value="Chromosome 2"/>
</dbReference>
<dbReference type="EMBL" id="CP028774">
    <property type="protein sequence ID" value="AWU75943.1"/>
    <property type="molecule type" value="Genomic_DNA"/>
</dbReference>
<dbReference type="InterPro" id="IPR001412">
    <property type="entry name" value="aa-tRNA-synth_I_CS"/>
</dbReference>
<keyword evidence="5 10" id="KW-0547">Nucleotide-binding</keyword>
<dbReference type="PRINTS" id="PR01039">
    <property type="entry name" value="TRNASYNTHTRP"/>
</dbReference>
<evidence type="ECO:0000313" key="12">
    <source>
        <dbReference type="EMBL" id="ONH77383.1"/>
    </source>
</evidence>